<dbReference type="AlphaFoldDB" id="A0A1X2GV02"/>
<sequence>MRFLSCLGFTAAVSLAMPVLGSEFDSNAFLSFRQSAPDATTSKFFDVGFDNILTRISYPIFYGAANSDLNIPKNYKAYAFVYLDDPDDRPRLDDPCTFTVSPPDAPGLNSTISVVSNQIAVMNITISNTDPSDPAITDKVVQGTCGFK</sequence>
<feature type="chain" id="PRO_5010886591" description="Ubiquitin 3 binding protein But2 C-terminal domain-containing protein" evidence="1">
    <location>
        <begin position="22"/>
        <end position="148"/>
    </location>
</feature>
<keyword evidence="1" id="KW-0732">Signal</keyword>
<reference evidence="2 3" key="1">
    <citation type="submission" date="2016-07" db="EMBL/GenBank/DDBJ databases">
        <title>Pervasive Adenine N6-methylation of Active Genes in Fungi.</title>
        <authorList>
            <consortium name="DOE Joint Genome Institute"/>
            <person name="Mondo S.J."/>
            <person name="Dannebaum R.O."/>
            <person name="Kuo R.C."/>
            <person name="Labutti K."/>
            <person name="Haridas S."/>
            <person name="Kuo A."/>
            <person name="Salamov A."/>
            <person name="Ahrendt S.R."/>
            <person name="Lipzen A."/>
            <person name="Sullivan W."/>
            <person name="Andreopoulos W.B."/>
            <person name="Clum A."/>
            <person name="Lindquist E."/>
            <person name="Daum C."/>
            <person name="Ramamoorthy G.K."/>
            <person name="Gryganskyi A."/>
            <person name="Culley D."/>
            <person name="Magnuson J.K."/>
            <person name="James T.Y."/>
            <person name="O'Malley M.A."/>
            <person name="Stajich J.E."/>
            <person name="Spatafora J.W."/>
            <person name="Visel A."/>
            <person name="Grigoriev I.V."/>
        </authorList>
    </citation>
    <scope>NUCLEOTIDE SEQUENCE [LARGE SCALE GENOMIC DNA]</scope>
    <source>
        <strain evidence="2 3">NRRL 3301</strain>
    </source>
</reference>
<comment type="caution">
    <text evidence="2">The sequence shown here is derived from an EMBL/GenBank/DDBJ whole genome shotgun (WGS) entry which is preliminary data.</text>
</comment>
<evidence type="ECO:0000313" key="2">
    <source>
        <dbReference type="EMBL" id="ORX61863.1"/>
    </source>
</evidence>
<dbReference type="EMBL" id="MCGT01000002">
    <property type="protein sequence ID" value="ORX61863.1"/>
    <property type="molecule type" value="Genomic_DNA"/>
</dbReference>
<protein>
    <recommendedName>
        <fullName evidence="4">Ubiquitin 3 binding protein But2 C-terminal domain-containing protein</fullName>
    </recommendedName>
</protein>
<dbReference type="Proteomes" id="UP000242146">
    <property type="component" value="Unassembled WGS sequence"/>
</dbReference>
<feature type="signal peptide" evidence="1">
    <location>
        <begin position="1"/>
        <end position="21"/>
    </location>
</feature>
<evidence type="ECO:0008006" key="4">
    <source>
        <dbReference type="Google" id="ProtNLM"/>
    </source>
</evidence>
<proteinExistence type="predicted"/>
<name>A0A1X2GV02_9FUNG</name>
<evidence type="ECO:0000313" key="3">
    <source>
        <dbReference type="Proteomes" id="UP000242146"/>
    </source>
</evidence>
<evidence type="ECO:0000256" key="1">
    <source>
        <dbReference type="SAM" id="SignalP"/>
    </source>
</evidence>
<gene>
    <name evidence="2" type="ORF">DM01DRAFT_333968</name>
</gene>
<keyword evidence="3" id="KW-1185">Reference proteome</keyword>
<organism evidence="2 3">
    <name type="scientific">Hesseltinella vesiculosa</name>
    <dbReference type="NCBI Taxonomy" id="101127"/>
    <lineage>
        <taxon>Eukaryota</taxon>
        <taxon>Fungi</taxon>
        <taxon>Fungi incertae sedis</taxon>
        <taxon>Mucoromycota</taxon>
        <taxon>Mucoromycotina</taxon>
        <taxon>Mucoromycetes</taxon>
        <taxon>Mucorales</taxon>
        <taxon>Cunninghamellaceae</taxon>
        <taxon>Hesseltinella</taxon>
    </lineage>
</organism>
<accession>A0A1X2GV02</accession>